<comment type="caution">
    <text evidence="1">The sequence shown here is derived from an EMBL/GenBank/DDBJ whole genome shotgun (WGS) entry which is preliminary data.</text>
</comment>
<dbReference type="EMBL" id="JBHSCZ010000002">
    <property type="protein sequence ID" value="MFC4263273.1"/>
    <property type="molecule type" value="Genomic_DNA"/>
</dbReference>
<name>A0ABV8QUC1_9BACT</name>
<accession>A0ABV8QUC1</accession>
<keyword evidence="2" id="KW-1185">Reference proteome</keyword>
<sequence length="94" mass="11185">MRITKKKVIVVSVFVVIISNLFPVYDILHLAIDEKHYRYSNGDGSITCTDEIFKSGGSCKLDSNSIKYYKQKYHREPDPIFYRLFWKNPLCFWR</sequence>
<reference evidence="2" key="1">
    <citation type="journal article" date="2019" name="Int. J. Syst. Evol. Microbiol.">
        <title>The Global Catalogue of Microorganisms (GCM) 10K type strain sequencing project: providing services to taxonomists for standard genome sequencing and annotation.</title>
        <authorList>
            <consortium name="The Broad Institute Genomics Platform"/>
            <consortium name="The Broad Institute Genome Sequencing Center for Infectious Disease"/>
            <person name="Wu L."/>
            <person name="Ma J."/>
        </authorList>
    </citation>
    <scope>NUCLEOTIDE SEQUENCE [LARGE SCALE GENOMIC DNA]</scope>
    <source>
        <strain evidence="2">CECT 8289</strain>
    </source>
</reference>
<evidence type="ECO:0000313" key="1">
    <source>
        <dbReference type="EMBL" id="MFC4263273.1"/>
    </source>
</evidence>
<protein>
    <submittedName>
        <fullName evidence="1">Uncharacterized protein</fullName>
    </submittedName>
</protein>
<gene>
    <name evidence="1" type="ORF">ACFOWM_10315</name>
</gene>
<evidence type="ECO:0000313" key="2">
    <source>
        <dbReference type="Proteomes" id="UP001595907"/>
    </source>
</evidence>
<proteinExistence type="predicted"/>
<dbReference type="RefSeq" id="WP_379709616.1">
    <property type="nucleotide sequence ID" value="NZ_JBHSCZ010000002.1"/>
</dbReference>
<dbReference type="Proteomes" id="UP001595907">
    <property type="component" value="Unassembled WGS sequence"/>
</dbReference>
<organism evidence="1 2">
    <name type="scientific">Ferruginibacter yonginensis</name>
    <dbReference type="NCBI Taxonomy" id="1310416"/>
    <lineage>
        <taxon>Bacteria</taxon>
        <taxon>Pseudomonadati</taxon>
        <taxon>Bacteroidota</taxon>
        <taxon>Chitinophagia</taxon>
        <taxon>Chitinophagales</taxon>
        <taxon>Chitinophagaceae</taxon>
        <taxon>Ferruginibacter</taxon>
    </lineage>
</organism>